<dbReference type="PRINTS" id="PR00080">
    <property type="entry name" value="SDRFAMILY"/>
</dbReference>
<proteinExistence type="inferred from homology"/>
<keyword evidence="5" id="KW-1185">Reference proteome</keyword>
<dbReference type="FunFam" id="3.40.50.720:FF:000084">
    <property type="entry name" value="Short-chain dehydrogenase reductase"/>
    <property type="match status" value="1"/>
</dbReference>
<dbReference type="OrthoDB" id="154414at2"/>
<comment type="caution">
    <text evidence="4">The sequence shown here is derived from an EMBL/GenBank/DDBJ whole genome shotgun (WGS) entry which is preliminary data.</text>
</comment>
<dbReference type="PANTHER" id="PTHR43639">
    <property type="entry name" value="OXIDOREDUCTASE, SHORT-CHAIN DEHYDROGENASE/REDUCTASE FAMILY (AFU_ORTHOLOGUE AFUA_5G02870)"/>
    <property type="match status" value="1"/>
</dbReference>
<protein>
    <submittedName>
        <fullName evidence="4">Sugar dehydrogenase</fullName>
    </submittedName>
</protein>
<dbReference type="Proteomes" id="UP000186878">
    <property type="component" value="Unassembled WGS sequence"/>
</dbReference>
<evidence type="ECO:0000256" key="1">
    <source>
        <dbReference type="ARBA" id="ARBA00006484"/>
    </source>
</evidence>
<dbReference type="Pfam" id="PF13561">
    <property type="entry name" value="adh_short_C2"/>
    <property type="match status" value="1"/>
</dbReference>
<evidence type="ECO:0000259" key="3">
    <source>
        <dbReference type="SMART" id="SM00822"/>
    </source>
</evidence>
<evidence type="ECO:0000256" key="2">
    <source>
        <dbReference type="ARBA" id="ARBA00023002"/>
    </source>
</evidence>
<dbReference type="InterPro" id="IPR036291">
    <property type="entry name" value="NAD(P)-bd_dom_sf"/>
</dbReference>
<feature type="domain" description="Ketoreductase" evidence="3">
    <location>
        <begin position="6"/>
        <end position="187"/>
    </location>
</feature>
<dbReference type="EMBL" id="MSDO01000031">
    <property type="protein sequence ID" value="OLO02775.1"/>
    <property type="molecule type" value="Genomic_DNA"/>
</dbReference>
<dbReference type="STRING" id="404433.BTW07_17870"/>
<dbReference type="InterPro" id="IPR002347">
    <property type="entry name" value="SDR_fam"/>
</dbReference>
<comment type="similarity">
    <text evidence="1">Belongs to the short-chain dehydrogenases/reductases (SDR) family.</text>
</comment>
<sequence>MRLSGKVALVTGSTQGIGRAVAERLAQAGADVVVSGSRPSERAEKTAALVRAHGRRAAIVTGDISDVETNRRLIRESVEAMGRLDILVNNAGMEIDAPFLEVSEADYETVMHTNLKGVFFTTQAFVRYLRDEGRGGQVINMSSVHEDLPFPGFTSYCMSKGGMRMLTRNLAIELAPLGITVNSVAPGAIKTPINAALDEDPEKLRHLLGNIPLNRLGRPEDVAGVVEFLASDDAAYMTGASLPVDGGLLWQYEE</sequence>
<keyword evidence="2" id="KW-0560">Oxidoreductase</keyword>
<dbReference type="InterPro" id="IPR057326">
    <property type="entry name" value="KR_dom"/>
</dbReference>
<dbReference type="InterPro" id="IPR020904">
    <property type="entry name" value="Sc_DH/Rdtase_CS"/>
</dbReference>
<accession>A0A1Q8SMX1</accession>
<evidence type="ECO:0000313" key="5">
    <source>
        <dbReference type="Proteomes" id="UP000186878"/>
    </source>
</evidence>
<dbReference type="NCBIfam" id="NF005559">
    <property type="entry name" value="PRK07231.1"/>
    <property type="match status" value="1"/>
</dbReference>
<dbReference type="GO" id="GO:0016491">
    <property type="term" value="F:oxidoreductase activity"/>
    <property type="evidence" value="ECO:0007669"/>
    <property type="project" value="UniProtKB-KW"/>
</dbReference>
<dbReference type="AlphaFoldDB" id="A0A1Q8SMX1"/>
<name>A0A1Q8SMX1_9GAMM</name>
<reference evidence="4 5" key="1">
    <citation type="submission" date="2016-12" db="EMBL/GenBank/DDBJ databases">
        <title>Draft genome sequences of strains Salinicola socius SMB35, Salinicola sp. MH3R3-1 and Chromohalobacter sp. SMB17 from the Verkhnekamsk potash mining region of Russia.</title>
        <authorList>
            <person name="Mavrodi D.V."/>
            <person name="Olsson B.E."/>
            <person name="Korsakova E.S."/>
            <person name="Pyankova A."/>
            <person name="Mavrodi O.V."/>
            <person name="Plotnikova E.G."/>
        </authorList>
    </citation>
    <scope>NUCLEOTIDE SEQUENCE [LARGE SCALE GENOMIC DNA]</scope>
    <source>
        <strain evidence="4 5">SMB35</strain>
    </source>
</reference>
<dbReference type="RefSeq" id="WP_075571525.1">
    <property type="nucleotide sequence ID" value="NZ_MSDO01000031.1"/>
</dbReference>
<gene>
    <name evidence="4" type="ORF">BTW07_17870</name>
</gene>
<dbReference type="PANTHER" id="PTHR43639:SF1">
    <property type="entry name" value="SHORT-CHAIN DEHYDROGENASE_REDUCTASE FAMILY PROTEIN"/>
    <property type="match status" value="1"/>
</dbReference>
<evidence type="ECO:0000313" key="4">
    <source>
        <dbReference type="EMBL" id="OLO02775.1"/>
    </source>
</evidence>
<dbReference type="PROSITE" id="PS00061">
    <property type="entry name" value="ADH_SHORT"/>
    <property type="match status" value="1"/>
</dbReference>
<dbReference type="NCBIfam" id="NF009466">
    <property type="entry name" value="PRK12826.1-2"/>
    <property type="match status" value="1"/>
</dbReference>
<dbReference type="SUPFAM" id="SSF51735">
    <property type="entry name" value="NAD(P)-binding Rossmann-fold domains"/>
    <property type="match status" value="1"/>
</dbReference>
<organism evidence="4 5">
    <name type="scientific">Salinicola socius</name>
    <dbReference type="NCBI Taxonomy" id="404433"/>
    <lineage>
        <taxon>Bacteria</taxon>
        <taxon>Pseudomonadati</taxon>
        <taxon>Pseudomonadota</taxon>
        <taxon>Gammaproteobacteria</taxon>
        <taxon>Oceanospirillales</taxon>
        <taxon>Halomonadaceae</taxon>
        <taxon>Salinicola</taxon>
    </lineage>
</organism>
<dbReference type="Gene3D" id="3.40.50.720">
    <property type="entry name" value="NAD(P)-binding Rossmann-like Domain"/>
    <property type="match status" value="1"/>
</dbReference>
<dbReference type="SMART" id="SM00822">
    <property type="entry name" value="PKS_KR"/>
    <property type="match status" value="1"/>
</dbReference>
<dbReference type="PRINTS" id="PR00081">
    <property type="entry name" value="GDHRDH"/>
</dbReference>